<comment type="caution">
    <text evidence="2">The sequence shown here is derived from an EMBL/GenBank/DDBJ whole genome shotgun (WGS) entry which is preliminary data.</text>
</comment>
<dbReference type="RefSeq" id="WP_308425698.1">
    <property type="nucleotide sequence ID" value="NZ_BMQC01000006.1"/>
</dbReference>
<dbReference type="AlphaFoldDB" id="A0A8J3BLM2"/>
<dbReference type="Pfam" id="PF04167">
    <property type="entry name" value="DUF402"/>
    <property type="match status" value="1"/>
</dbReference>
<name>A0A8J3BLM2_9ACTN</name>
<accession>A0A8J3BLM2</accession>
<dbReference type="EMBL" id="BMQC01000006">
    <property type="protein sequence ID" value="GGK28099.1"/>
    <property type="molecule type" value="Genomic_DNA"/>
</dbReference>
<reference evidence="2" key="1">
    <citation type="journal article" date="2014" name="Int. J. Syst. Evol. Microbiol.">
        <title>Complete genome sequence of Corynebacterium casei LMG S-19264T (=DSM 44701T), isolated from a smear-ripened cheese.</title>
        <authorList>
            <consortium name="US DOE Joint Genome Institute (JGI-PGF)"/>
            <person name="Walter F."/>
            <person name="Albersmeier A."/>
            <person name="Kalinowski J."/>
            <person name="Ruckert C."/>
        </authorList>
    </citation>
    <scope>NUCLEOTIDE SEQUENCE</scope>
    <source>
        <strain evidence="2">JCM 3091</strain>
    </source>
</reference>
<dbReference type="InterPro" id="IPR007295">
    <property type="entry name" value="DUF402"/>
</dbReference>
<evidence type="ECO:0000313" key="3">
    <source>
        <dbReference type="Proteomes" id="UP000662200"/>
    </source>
</evidence>
<gene>
    <name evidence="2" type="ORF">GCM10010124_20890</name>
</gene>
<protein>
    <recommendedName>
        <fullName evidence="1">DUF402 domain-containing protein</fullName>
    </recommendedName>
</protein>
<keyword evidence="3" id="KW-1185">Reference proteome</keyword>
<sequence length="216" mass="24124">MFRFTPGEVVVHRNVRPGAIGWVRTAVVVADDDRGLLLWIPRGAPVGSLVAADGRGMRAMPFAEWVTLEHRVFPHTWHGPGVLKLLPPGAGHSVWWFFDDGGGFRNWYVNLEEPAVRWADPGLRGVDMRDQDLDLVVRPDLSWEWKDVGEFAERLALPGHYWVPDPDAVWAEGRRVARSAEAGAFPFDGTWCDFAPEAGWTVPAALPDGWDRPAAR</sequence>
<evidence type="ECO:0000313" key="2">
    <source>
        <dbReference type="EMBL" id="GGK28099.1"/>
    </source>
</evidence>
<evidence type="ECO:0000259" key="1">
    <source>
        <dbReference type="Pfam" id="PF04167"/>
    </source>
</evidence>
<organism evidence="2 3">
    <name type="scientific">Pilimelia terevasa</name>
    <dbReference type="NCBI Taxonomy" id="53372"/>
    <lineage>
        <taxon>Bacteria</taxon>
        <taxon>Bacillati</taxon>
        <taxon>Actinomycetota</taxon>
        <taxon>Actinomycetes</taxon>
        <taxon>Micromonosporales</taxon>
        <taxon>Micromonosporaceae</taxon>
        <taxon>Pilimelia</taxon>
    </lineage>
</organism>
<reference evidence="2" key="2">
    <citation type="submission" date="2020-09" db="EMBL/GenBank/DDBJ databases">
        <authorList>
            <person name="Sun Q."/>
            <person name="Ohkuma M."/>
        </authorList>
    </citation>
    <scope>NUCLEOTIDE SEQUENCE</scope>
    <source>
        <strain evidence="2">JCM 3091</strain>
    </source>
</reference>
<proteinExistence type="predicted"/>
<dbReference type="SUPFAM" id="SSF159234">
    <property type="entry name" value="FomD-like"/>
    <property type="match status" value="1"/>
</dbReference>
<dbReference type="Proteomes" id="UP000662200">
    <property type="component" value="Unassembled WGS sequence"/>
</dbReference>
<dbReference type="Gene3D" id="2.40.380.10">
    <property type="entry name" value="FomD-like"/>
    <property type="match status" value="1"/>
</dbReference>
<feature type="domain" description="DUF402" evidence="1">
    <location>
        <begin position="58"/>
        <end position="184"/>
    </location>
</feature>
<dbReference type="InterPro" id="IPR035930">
    <property type="entry name" value="FomD-like_sf"/>
</dbReference>